<protein>
    <recommendedName>
        <fullName evidence="5">Acetyltransferase</fullName>
    </recommendedName>
</protein>
<keyword evidence="4" id="KW-1185">Reference proteome</keyword>
<evidence type="ECO:0000256" key="2">
    <source>
        <dbReference type="ARBA" id="ARBA00022737"/>
    </source>
</evidence>
<dbReference type="Proteomes" id="UP000051655">
    <property type="component" value="Unassembled WGS sequence"/>
</dbReference>
<reference evidence="3 4" key="1">
    <citation type="journal article" date="2015" name="Genome Announc.">
        <title>Expanding the biotechnology potential of lactobacilli through comparative genomics of 213 strains and associated genera.</title>
        <authorList>
            <person name="Sun Z."/>
            <person name="Harris H.M."/>
            <person name="McCann A."/>
            <person name="Guo C."/>
            <person name="Argimon S."/>
            <person name="Zhang W."/>
            <person name="Yang X."/>
            <person name="Jeffery I.B."/>
            <person name="Cooney J.C."/>
            <person name="Kagawa T.F."/>
            <person name="Liu W."/>
            <person name="Song Y."/>
            <person name="Salvetti E."/>
            <person name="Wrobel A."/>
            <person name="Rasinkangas P."/>
            <person name="Parkhill J."/>
            <person name="Rea M.C."/>
            <person name="O'Sullivan O."/>
            <person name="Ritari J."/>
            <person name="Douillard F.P."/>
            <person name="Paul Ross R."/>
            <person name="Yang R."/>
            <person name="Briner A.E."/>
            <person name="Felis G.E."/>
            <person name="de Vos W.M."/>
            <person name="Barrangou R."/>
            <person name="Klaenhammer T.R."/>
            <person name="Caufield P.W."/>
            <person name="Cui Y."/>
            <person name="Zhang H."/>
            <person name="O'Toole P.W."/>
        </authorList>
    </citation>
    <scope>NUCLEOTIDE SEQUENCE [LARGE SCALE GENOMIC DNA]</scope>
    <source>
        <strain evidence="3 4">DSM 20593</strain>
    </source>
</reference>
<dbReference type="SUPFAM" id="SSF51161">
    <property type="entry name" value="Trimeric LpxA-like enzymes"/>
    <property type="match status" value="1"/>
</dbReference>
<dbReference type="AlphaFoldDB" id="A0A0R2JEJ2"/>
<dbReference type="STRING" id="1616.IV73_GL000273"/>
<proteinExistence type="predicted"/>
<evidence type="ECO:0008006" key="5">
    <source>
        <dbReference type="Google" id="ProtNLM"/>
    </source>
</evidence>
<dbReference type="Gene3D" id="2.160.10.10">
    <property type="entry name" value="Hexapeptide repeat proteins"/>
    <property type="match status" value="1"/>
</dbReference>
<organism evidence="3 4">
    <name type="scientific">Weissella kandleri</name>
    <dbReference type="NCBI Taxonomy" id="1616"/>
    <lineage>
        <taxon>Bacteria</taxon>
        <taxon>Bacillati</taxon>
        <taxon>Bacillota</taxon>
        <taxon>Bacilli</taxon>
        <taxon>Lactobacillales</taxon>
        <taxon>Lactobacillaceae</taxon>
        <taxon>Weissella</taxon>
    </lineage>
</organism>
<dbReference type="PANTHER" id="PTHR23416:SF78">
    <property type="entry name" value="LIPOPOLYSACCHARIDE BIOSYNTHESIS O-ACETYL TRANSFERASE WBBJ-RELATED"/>
    <property type="match status" value="1"/>
</dbReference>
<dbReference type="EMBL" id="JQBP01000001">
    <property type="protein sequence ID" value="KRN75774.1"/>
    <property type="molecule type" value="Genomic_DNA"/>
</dbReference>
<dbReference type="InterPro" id="IPR051159">
    <property type="entry name" value="Hexapeptide_acetyltransf"/>
</dbReference>
<dbReference type="GO" id="GO:0016740">
    <property type="term" value="F:transferase activity"/>
    <property type="evidence" value="ECO:0007669"/>
    <property type="project" value="UniProtKB-KW"/>
</dbReference>
<comment type="caution">
    <text evidence="3">The sequence shown here is derived from an EMBL/GenBank/DDBJ whole genome shotgun (WGS) entry which is preliminary data.</text>
</comment>
<keyword evidence="2" id="KW-0677">Repeat</keyword>
<dbReference type="Pfam" id="PF00132">
    <property type="entry name" value="Hexapep"/>
    <property type="match status" value="1"/>
</dbReference>
<evidence type="ECO:0000256" key="1">
    <source>
        <dbReference type="ARBA" id="ARBA00022679"/>
    </source>
</evidence>
<evidence type="ECO:0000313" key="4">
    <source>
        <dbReference type="Proteomes" id="UP000051655"/>
    </source>
</evidence>
<accession>A0A0R2JEJ2</accession>
<dbReference type="PATRIC" id="fig|1616.3.peg.278"/>
<keyword evidence="1" id="KW-0808">Transferase</keyword>
<evidence type="ECO:0000313" key="3">
    <source>
        <dbReference type="EMBL" id="KRN75774.1"/>
    </source>
</evidence>
<dbReference type="PROSITE" id="PS00101">
    <property type="entry name" value="HEXAPEP_TRANSFERASES"/>
    <property type="match status" value="1"/>
</dbReference>
<name>A0A0R2JEJ2_9LACO</name>
<dbReference type="CDD" id="cd04647">
    <property type="entry name" value="LbH_MAT_like"/>
    <property type="match status" value="1"/>
</dbReference>
<dbReference type="InterPro" id="IPR001451">
    <property type="entry name" value="Hexapep"/>
</dbReference>
<dbReference type="InterPro" id="IPR011004">
    <property type="entry name" value="Trimer_LpxA-like_sf"/>
</dbReference>
<dbReference type="PANTHER" id="PTHR23416">
    <property type="entry name" value="SIALIC ACID SYNTHASE-RELATED"/>
    <property type="match status" value="1"/>
</dbReference>
<sequence length="289" mass="32727">MLMDYWIKKFGTDMKIGDNELIAPDAEMENSSILFRGKGNILFLAPGVHLNNVVIKFLGNNSVVYISKSKYPCAFQVNMFHDSVFYMGENNSINGKKAVFQLSEYKNIFIGADNMLSYGLTLRVADPHLIYSATTKERVNPSKSVYIGDHVWIGQNVNILKGVRIGSGSIIAGEAVLTKPVPSNTTFGGNPAKKLKEGVFWMRPSVHAFTSAHTEKWQRHDGDEFIFTNKNTYSFATIEKELTRLAHTQDKLTFLQHLPKDKNRFFMDVDVNKSQRKSGKSHFFNWGKK</sequence>
<dbReference type="InterPro" id="IPR018357">
    <property type="entry name" value="Hexapep_transf_CS"/>
</dbReference>
<gene>
    <name evidence="3" type="ORF">IV73_GL000273</name>
</gene>